<dbReference type="OrthoDB" id="9803495at2"/>
<feature type="transmembrane region" description="Helical" evidence="9">
    <location>
        <begin position="53"/>
        <end position="72"/>
    </location>
</feature>
<protein>
    <recommendedName>
        <fullName evidence="8">Biotin transporter</fullName>
    </recommendedName>
</protein>
<dbReference type="GO" id="GO:0005886">
    <property type="term" value="C:plasma membrane"/>
    <property type="evidence" value="ECO:0007669"/>
    <property type="project" value="UniProtKB-SubCell"/>
</dbReference>
<keyword evidence="11" id="KW-1185">Reference proteome</keyword>
<keyword evidence="5 9" id="KW-0812">Transmembrane</keyword>
<dbReference type="Pfam" id="PF02632">
    <property type="entry name" value="BioY"/>
    <property type="match status" value="1"/>
</dbReference>
<evidence type="ECO:0000256" key="8">
    <source>
        <dbReference type="PIRNR" id="PIRNR016661"/>
    </source>
</evidence>
<evidence type="ECO:0000256" key="1">
    <source>
        <dbReference type="ARBA" id="ARBA00004651"/>
    </source>
</evidence>
<comment type="similarity">
    <text evidence="2 8">Belongs to the BioY family.</text>
</comment>
<gene>
    <name evidence="10" type="ORF">PEB0149_017590</name>
</gene>
<keyword evidence="3 8" id="KW-0813">Transport</keyword>
<accession>A0A1R0FBC7</accession>
<evidence type="ECO:0000256" key="6">
    <source>
        <dbReference type="ARBA" id="ARBA00022989"/>
    </source>
</evidence>
<dbReference type="EMBL" id="LXYT01000001">
    <property type="protein sequence ID" value="OLY44291.1"/>
    <property type="molecule type" value="Genomic_DNA"/>
</dbReference>
<evidence type="ECO:0000256" key="7">
    <source>
        <dbReference type="ARBA" id="ARBA00023136"/>
    </source>
</evidence>
<dbReference type="RefSeq" id="WP_075869438.1">
    <property type="nucleotide sequence ID" value="NZ_CALYQA010000002.1"/>
</dbReference>
<keyword evidence="7 8" id="KW-0472">Membrane</keyword>
<feature type="transmembrane region" description="Helical" evidence="9">
    <location>
        <begin position="147"/>
        <end position="168"/>
    </location>
</feature>
<reference evidence="10 11" key="1">
    <citation type="submission" date="2016-12" db="EMBL/GenBank/DDBJ databases">
        <title>Comparative genomics of Bartonella apis.</title>
        <authorList>
            <person name="Engel P."/>
        </authorList>
    </citation>
    <scope>NUCLEOTIDE SEQUENCE [LARGE SCALE GENOMIC DNA]</scope>
    <source>
        <strain evidence="10 11">PEB0149</strain>
    </source>
</reference>
<keyword evidence="4 8" id="KW-1003">Cell membrane</keyword>
<organism evidence="10 11">
    <name type="scientific">Bartonella apis</name>
    <dbReference type="NCBI Taxonomy" id="1686310"/>
    <lineage>
        <taxon>Bacteria</taxon>
        <taxon>Pseudomonadati</taxon>
        <taxon>Pseudomonadota</taxon>
        <taxon>Alphaproteobacteria</taxon>
        <taxon>Hyphomicrobiales</taxon>
        <taxon>Bartonellaceae</taxon>
        <taxon>Bartonella</taxon>
    </lineage>
</organism>
<comment type="subcellular location">
    <subcellularLocation>
        <location evidence="1 8">Cell membrane</location>
        <topology evidence="1 8">Multi-pass membrane protein</topology>
    </subcellularLocation>
</comment>
<dbReference type="AlphaFoldDB" id="A0A1R0FBC7"/>
<feature type="transmembrane region" description="Helical" evidence="9">
    <location>
        <begin position="78"/>
        <end position="104"/>
    </location>
</feature>
<evidence type="ECO:0000313" key="11">
    <source>
        <dbReference type="Proteomes" id="UP000187344"/>
    </source>
</evidence>
<evidence type="ECO:0000256" key="5">
    <source>
        <dbReference type="ARBA" id="ARBA00022692"/>
    </source>
</evidence>
<dbReference type="PANTHER" id="PTHR34295:SF4">
    <property type="entry name" value="BIOTIN TRANSPORTER BIOY-RELATED"/>
    <property type="match status" value="1"/>
</dbReference>
<keyword evidence="6 9" id="KW-1133">Transmembrane helix</keyword>
<dbReference type="Proteomes" id="UP000187344">
    <property type="component" value="Unassembled WGS sequence"/>
</dbReference>
<dbReference type="InterPro" id="IPR003784">
    <property type="entry name" value="BioY"/>
</dbReference>
<evidence type="ECO:0000256" key="3">
    <source>
        <dbReference type="ARBA" id="ARBA00022448"/>
    </source>
</evidence>
<feature type="transmembrane region" description="Helical" evidence="9">
    <location>
        <begin position="116"/>
        <end position="141"/>
    </location>
</feature>
<name>A0A1R0FBC7_9HYPH</name>
<proteinExistence type="inferred from homology"/>
<comment type="caution">
    <text evidence="10">The sequence shown here is derived from an EMBL/GenBank/DDBJ whole genome shotgun (WGS) entry which is preliminary data.</text>
</comment>
<evidence type="ECO:0000256" key="4">
    <source>
        <dbReference type="ARBA" id="ARBA00022475"/>
    </source>
</evidence>
<evidence type="ECO:0000256" key="9">
    <source>
        <dbReference type="SAM" id="Phobius"/>
    </source>
</evidence>
<feature type="transmembrane region" description="Helical" evidence="9">
    <location>
        <begin position="30"/>
        <end position="48"/>
    </location>
</feature>
<sequence>MSIRDIVAVALFAAFIAVLGLFPAIPVPIIPVPITAQLLGIILSGAILGAKKGFAACLLFLILVAAGLPLLSGGRGGISVFFAPTSGYLISFPFAAGVIGYFYSLFRNRLTPAKEILIMMVGVFCINHLFGIIGLVFIGGIDFSKAFIGDLIFIPGDMIKIVLAYLIASRLRKALPDLMDGNR</sequence>
<evidence type="ECO:0000313" key="10">
    <source>
        <dbReference type="EMBL" id="OLY44291.1"/>
    </source>
</evidence>
<evidence type="ECO:0000256" key="2">
    <source>
        <dbReference type="ARBA" id="ARBA00010692"/>
    </source>
</evidence>
<dbReference type="Gene3D" id="1.10.1760.20">
    <property type="match status" value="1"/>
</dbReference>
<dbReference type="PANTHER" id="PTHR34295">
    <property type="entry name" value="BIOTIN TRANSPORTER BIOY"/>
    <property type="match status" value="1"/>
</dbReference>
<dbReference type="PIRSF" id="PIRSF016661">
    <property type="entry name" value="BioY"/>
    <property type="match status" value="1"/>
</dbReference>
<dbReference type="GO" id="GO:0015225">
    <property type="term" value="F:biotin transmembrane transporter activity"/>
    <property type="evidence" value="ECO:0007669"/>
    <property type="project" value="UniProtKB-UniRule"/>
</dbReference>